<evidence type="ECO:0000256" key="13">
    <source>
        <dbReference type="ARBA" id="ARBA00022840"/>
    </source>
</evidence>
<organism evidence="22 23">
    <name type="scientific">Wallemia ichthyophaga</name>
    <dbReference type="NCBI Taxonomy" id="245174"/>
    <lineage>
        <taxon>Eukaryota</taxon>
        <taxon>Fungi</taxon>
        <taxon>Dikarya</taxon>
        <taxon>Basidiomycota</taxon>
        <taxon>Wallemiomycotina</taxon>
        <taxon>Wallemiomycetes</taxon>
        <taxon>Wallemiales</taxon>
        <taxon>Wallemiaceae</taxon>
        <taxon>Wallemia</taxon>
    </lineage>
</organism>
<dbReference type="InterPro" id="IPR003265">
    <property type="entry name" value="HhH-GPD_domain"/>
</dbReference>
<keyword evidence="11" id="KW-0227">DNA damage</keyword>
<accession>A0A4T0HF10</accession>
<evidence type="ECO:0000256" key="15">
    <source>
        <dbReference type="ARBA" id="ARBA00023242"/>
    </source>
</evidence>
<protein>
    <recommendedName>
        <fullName evidence="5">non-specific serine/threonine protein kinase</fullName>
        <ecNumber evidence="5">2.7.11.1</ecNumber>
    </recommendedName>
</protein>
<dbReference type="SUPFAM" id="SSF48150">
    <property type="entry name" value="DNA-glycosylase"/>
    <property type="match status" value="1"/>
</dbReference>
<dbReference type="FunFam" id="1.10.340.30:FF:000004">
    <property type="entry name" value="DNA-3-methyladenine glycosylase II"/>
    <property type="match status" value="1"/>
</dbReference>
<keyword evidence="12" id="KW-0418">Kinase</keyword>
<dbReference type="InterPro" id="IPR011257">
    <property type="entry name" value="DNA_glycosylase"/>
</dbReference>
<dbReference type="Pfam" id="PF00786">
    <property type="entry name" value="PBD"/>
    <property type="match status" value="1"/>
</dbReference>
<evidence type="ECO:0000256" key="12">
    <source>
        <dbReference type="ARBA" id="ARBA00022777"/>
    </source>
</evidence>
<feature type="compositionally biased region" description="Basic and acidic residues" evidence="19">
    <location>
        <begin position="16"/>
        <end position="27"/>
    </location>
</feature>
<keyword evidence="6" id="KW-0963">Cytoplasm</keyword>
<evidence type="ECO:0000256" key="10">
    <source>
        <dbReference type="ARBA" id="ARBA00022741"/>
    </source>
</evidence>
<evidence type="ECO:0000256" key="8">
    <source>
        <dbReference type="ARBA" id="ARBA00022527"/>
    </source>
</evidence>
<dbReference type="GO" id="GO:0008349">
    <property type="term" value="F:MAP kinase kinase kinase kinase activity"/>
    <property type="evidence" value="ECO:0007669"/>
    <property type="project" value="UniProtKB-ARBA"/>
</dbReference>
<dbReference type="InterPro" id="IPR036936">
    <property type="entry name" value="CRIB_dom_sf"/>
</dbReference>
<evidence type="ECO:0000313" key="23">
    <source>
        <dbReference type="Proteomes" id="UP000306954"/>
    </source>
</evidence>
<gene>
    <name evidence="22" type="ORF">E3P90_01284</name>
</gene>
<dbReference type="InterPro" id="IPR000719">
    <property type="entry name" value="Prot_kinase_dom"/>
</dbReference>
<dbReference type="Gene3D" id="1.10.340.30">
    <property type="entry name" value="Hypothetical protein, domain 2"/>
    <property type="match status" value="1"/>
</dbReference>
<dbReference type="Gene3D" id="1.10.510.10">
    <property type="entry name" value="Transferase(Phosphotransferase) domain 1"/>
    <property type="match status" value="1"/>
</dbReference>
<dbReference type="FunFam" id="3.90.810.10:FF:000007">
    <property type="entry name" value="Non-specific serine/threonine protein kinase"/>
    <property type="match status" value="1"/>
</dbReference>
<feature type="compositionally biased region" description="Pro residues" evidence="19">
    <location>
        <begin position="722"/>
        <end position="735"/>
    </location>
</feature>
<feature type="region of interest" description="Disordered" evidence="19">
    <location>
        <begin position="421"/>
        <end position="550"/>
    </location>
</feature>
<dbReference type="CDD" id="cd22541">
    <property type="entry name" value="SP5_N"/>
    <property type="match status" value="1"/>
</dbReference>
<dbReference type="SMART" id="SM00285">
    <property type="entry name" value="PBD"/>
    <property type="match status" value="1"/>
</dbReference>
<dbReference type="FunFam" id="3.30.200.20:FF:000385">
    <property type="entry name" value="Non-specific serine/threonine protein kinase"/>
    <property type="match status" value="1"/>
</dbReference>
<feature type="domain" description="Protein kinase" evidence="20">
    <location>
        <begin position="870"/>
        <end position="1123"/>
    </location>
</feature>
<dbReference type="EMBL" id="SPOF01000011">
    <property type="protein sequence ID" value="TIB14356.1"/>
    <property type="molecule type" value="Genomic_DNA"/>
</dbReference>
<evidence type="ECO:0000256" key="6">
    <source>
        <dbReference type="ARBA" id="ARBA00022490"/>
    </source>
</evidence>
<evidence type="ECO:0000256" key="9">
    <source>
        <dbReference type="ARBA" id="ARBA00022679"/>
    </source>
</evidence>
<dbReference type="GO" id="GO:0003684">
    <property type="term" value="F:damaged DNA binding"/>
    <property type="evidence" value="ECO:0007669"/>
    <property type="project" value="UniProtKB-ARBA"/>
</dbReference>
<dbReference type="InterPro" id="IPR033923">
    <property type="entry name" value="PAK_BD"/>
</dbReference>
<dbReference type="SMART" id="SM00478">
    <property type="entry name" value="ENDO3c"/>
    <property type="match status" value="1"/>
</dbReference>
<evidence type="ECO:0000313" key="22">
    <source>
        <dbReference type="EMBL" id="TIB14356.1"/>
    </source>
</evidence>
<keyword evidence="15" id="KW-0539">Nucleus</keyword>
<feature type="compositionally biased region" description="Polar residues" evidence="19">
    <location>
        <begin position="435"/>
        <end position="448"/>
    </location>
</feature>
<keyword evidence="7" id="KW-0589">Pheromone response</keyword>
<dbReference type="CDD" id="cd00056">
    <property type="entry name" value="ENDO3c"/>
    <property type="match status" value="1"/>
</dbReference>
<keyword evidence="9" id="KW-0808">Transferase</keyword>
<dbReference type="Gene3D" id="3.90.810.10">
    <property type="entry name" value="CRIB domain"/>
    <property type="match status" value="1"/>
</dbReference>
<evidence type="ECO:0000256" key="11">
    <source>
        <dbReference type="ARBA" id="ARBA00022763"/>
    </source>
</evidence>
<dbReference type="PROSITE" id="PS50108">
    <property type="entry name" value="CRIB"/>
    <property type="match status" value="1"/>
</dbReference>
<evidence type="ECO:0000256" key="1">
    <source>
        <dbReference type="ARBA" id="ARBA00004123"/>
    </source>
</evidence>
<dbReference type="CDD" id="cd01093">
    <property type="entry name" value="CRIB_PAK_like"/>
    <property type="match status" value="1"/>
</dbReference>
<dbReference type="Gene3D" id="3.30.200.20">
    <property type="entry name" value="Phosphorylase Kinase, domain 1"/>
    <property type="match status" value="1"/>
</dbReference>
<feature type="compositionally biased region" description="Polar residues" evidence="19">
    <location>
        <begin position="367"/>
        <end position="377"/>
    </location>
</feature>
<evidence type="ECO:0000256" key="16">
    <source>
        <dbReference type="ARBA" id="ARBA00047899"/>
    </source>
</evidence>
<dbReference type="EC" id="2.7.11.1" evidence="5"/>
<feature type="binding site" evidence="18">
    <location>
        <position position="899"/>
    </location>
    <ligand>
        <name>ATP</name>
        <dbReference type="ChEBI" id="CHEBI:30616"/>
    </ligand>
</feature>
<feature type="compositionally biased region" description="Polar residues" evidence="19">
    <location>
        <begin position="490"/>
        <end position="500"/>
    </location>
</feature>
<dbReference type="PANTHER" id="PTHR45832">
    <property type="entry name" value="SERINE/THREONINE-PROTEIN KINASE SAMKA-RELATED-RELATED"/>
    <property type="match status" value="1"/>
</dbReference>
<dbReference type="PROSITE" id="PS00108">
    <property type="entry name" value="PROTEIN_KINASE_ST"/>
    <property type="match status" value="1"/>
</dbReference>
<feature type="domain" description="CRIB" evidence="21">
    <location>
        <begin position="584"/>
        <end position="597"/>
    </location>
</feature>
<evidence type="ECO:0000256" key="7">
    <source>
        <dbReference type="ARBA" id="ARBA00022507"/>
    </source>
</evidence>
<dbReference type="Proteomes" id="UP000306954">
    <property type="component" value="Unassembled WGS sequence"/>
</dbReference>
<comment type="similarity">
    <text evidence="4">Belongs to the alkylbase DNA glycosidase AlkA family.</text>
</comment>
<dbReference type="InterPro" id="IPR017441">
    <property type="entry name" value="Protein_kinase_ATP_BS"/>
</dbReference>
<comment type="catalytic activity">
    <reaction evidence="17">
        <text>L-seryl-[protein] + ATP = O-phospho-L-seryl-[protein] + ADP + H(+)</text>
        <dbReference type="Rhea" id="RHEA:17989"/>
        <dbReference type="Rhea" id="RHEA-COMP:9863"/>
        <dbReference type="Rhea" id="RHEA-COMP:11604"/>
        <dbReference type="ChEBI" id="CHEBI:15378"/>
        <dbReference type="ChEBI" id="CHEBI:29999"/>
        <dbReference type="ChEBI" id="CHEBI:30616"/>
        <dbReference type="ChEBI" id="CHEBI:83421"/>
        <dbReference type="ChEBI" id="CHEBI:456216"/>
        <dbReference type="EC" id="2.7.11.1"/>
    </reaction>
</comment>
<dbReference type="InterPro" id="IPR011009">
    <property type="entry name" value="Kinase-like_dom_sf"/>
</dbReference>
<dbReference type="GO" id="GO:0071470">
    <property type="term" value="P:cellular response to osmotic stress"/>
    <property type="evidence" value="ECO:0007669"/>
    <property type="project" value="UniProtKB-ARBA"/>
</dbReference>
<dbReference type="GO" id="GO:0006285">
    <property type="term" value="P:base-excision repair, AP site formation"/>
    <property type="evidence" value="ECO:0007669"/>
    <property type="project" value="UniProtKB-ARBA"/>
</dbReference>
<proteinExistence type="inferred from homology"/>
<feature type="region of interest" description="Disordered" evidence="19">
    <location>
        <begin position="657"/>
        <end position="851"/>
    </location>
</feature>
<dbReference type="PROSITE" id="PS50011">
    <property type="entry name" value="PROTEIN_KINASE_DOM"/>
    <property type="match status" value="1"/>
</dbReference>
<dbReference type="InterPro" id="IPR000095">
    <property type="entry name" value="CRIB_dom"/>
</dbReference>
<evidence type="ECO:0000256" key="17">
    <source>
        <dbReference type="ARBA" id="ARBA00048679"/>
    </source>
</evidence>
<dbReference type="GO" id="GO:0019236">
    <property type="term" value="P:response to pheromone"/>
    <property type="evidence" value="ECO:0007669"/>
    <property type="project" value="UniProtKB-KW"/>
</dbReference>
<evidence type="ECO:0000256" key="18">
    <source>
        <dbReference type="PROSITE-ProRule" id="PRU10141"/>
    </source>
</evidence>
<sequence>MIAPEENGNVHGGGYDAHDTQAKRKTIDNPNTANETVKSLKLDNDNVNNVNNANKILPPTNWNLDVIKDHYIRLDPRWARLFEAIPCKPFEQDLKKPINPFRVICDSILAQQISYKASKAVCYKFVRYYFPHLPENREGDPEEFPSPEQVANTNVSKLREIGFSVRKGEYAIGLAKAFVEGKLTSQKLVEASDEELMKMLTDIRGIGPWTVHMLSIFMLRRTDILPTADLGVQAGLVKHFLGSELELAKRHRQLKVDEVDEERITKPDDNIKGAQQSVVKLTSDKDLSENVEPELPPAAIEMGLSVKVLQQRLKKRLKVGYLTPEECEALTSEWRPYRSIGVYCESEPHQPTQLTPDPDMWLVKGDSASTKKSQQRPSIKHPHDYVGSQQISSPILPTGQRRSMHPSIDFRNVNLETQFGEYRPKRTAPSPPSHPITNQAQTHSQAHTLNDIDLGPPLSTSFTTLPSSASNSFSPCTEPSSSPSTHDTEQQTSKPMSNSLSPPPLVHQNSSPVALMDKSNHVHEVHSNTPPQSPQRPPVLQRSATVSGNVKTRDTFDKDKKRGVFSGFASSLSDLLQLQKKPEISTPYDPVHLTHVGFNSDTGEFTGLPKEWQQLLQDSGISKQDQEANPQAVMDIVAFYQDAQNAQYGVDNQVWKKMGGVPNGPPNPKDKTWIARPAPPPPGPPARYGNTRAAPPPPPPMNKSVSNPGSVRGETGKGEAPRPAPPPPRPTPPPQLDRSVSHRIPPNPTSASQTLERAKSHQTKPAVVPNMTSSSTPYSRAPPPLHNPQALGKQPSAASAALTRAAEKTNKAIPQIPGSLQPHQTQGHPNHGPGPVPRRRENNGSNKQSEAEIIQKLQSICTDADPTKLYKNLLKIGQGASGGVYTAYQSGTNLSVAIKQMNLEQQPKKDLIINEIIVMKSSRHVNIVNYIDSFLFKGDLWVIMEYMEGGSLTDVVTCNIMTEGQIAAVSREILEGLRHLHEHGVIHRDIKSDNILLSMQGDVKLTDFGFCARIGENASHAKRTTMVGTPYWMAPEVVTRKEYGSKVDVWSLGILAIEMIEGEPPYLNENPLRALYLIATNGTPKIQSPENLSPVFRDFLARCLEVDYERRMNAFDMLRHPFLKMAEPLRTLGPLIKAAREQSKK</sequence>
<name>A0A4T0HF10_WALIC</name>
<dbReference type="SMART" id="SM00220">
    <property type="entry name" value="S_TKc"/>
    <property type="match status" value="1"/>
</dbReference>
<feature type="region of interest" description="Disordered" evidence="19">
    <location>
        <begin position="1"/>
        <end position="32"/>
    </location>
</feature>
<dbReference type="GO" id="GO:0005634">
    <property type="term" value="C:nucleus"/>
    <property type="evidence" value="ECO:0007669"/>
    <property type="project" value="UniProtKB-SubCell"/>
</dbReference>
<dbReference type="CDD" id="cd06614">
    <property type="entry name" value="STKc_PAK"/>
    <property type="match status" value="1"/>
</dbReference>
<dbReference type="GO" id="GO:0005524">
    <property type="term" value="F:ATP binding"/>
    <property type="evidence" value="ECO:0007669"/>
    <property type="project" value="UniProtKB-UniRule"/>
</dbReference>
<reference evidence="22 23" key="1">
    <citation type="submission" date="2019-03" db="EMBL/GenBank/DDBJ databases">
        <title>Sequencing 23 genomes of Wallemia ichthyophaga.</title>
        <authorList>
            <person name="Gostincar C."/>
        </authorList>
    </citation>
    <scope>NUCLEOTIDE SEQUENCE [LARGE SCALE GENOMIC DNA]</scope>
    <source>
        <strain evidence="22 23">EXF-8621</strain>
    </source>
</reference>
<comment type="subcellular location">
    <subcellularLocation>
        <location evidence="2">Cytoplasm</location>
    </subcellularLocation>
    <subcellularLocation>
        <location evidence="1">Nucleus</location>
    </subcellularLocation>
</comment>
<dbReference type="Pfam" id="PF00730">
    <property type="entry name" value="HhH-GPD"/>
    <property type="match status" value="1"/>
</dbReference>
<keyword evidence="14" id="KW-0234">DNA repair</keyword>
<dbReference type="SUPFAM" id="SSF56112">
    <property type="entry name" value="Protein kinase-like (PK-like)"/>
    <property type="match status" value="1"/>
</dbReference>
<keyword evidence="8" id="KW-0723">Serine/threonine-protein kinase</keyword>
<dbReference type="Gene3D" id="1.10.1670.40">
    <property type="match status" value="1"/>
</dbReference>
<comment type="caution">
    <text evidence="22">The sequence shown here is derived from an EMBL/GenBank/DDBJ whole genome shotgun (WGS) entry which is preliminary data.</text>
</comment>
<dbReference type="GO" id="GO:0005737">
    <property type="term" value="C:cytoplasm"/>
    <property type="evidence" value="ECO:0007669"/>
    <property type="project" value="UniProtKB-SubCell"/>
</dbReference>
<evidence type="ECO:0000256" key="19">
    <source>
        <dbReference type="SAM" id="MobiDB-lite"/>
    </source>
</evidence>
<evidence type="ECO:0000256" key="5">
    <source>
        <dbReference type="ARBA" id="ARBA00012513"/>
    </source>
</evidence>
<dbReference type="AlphaFoldDB" id="A0A4T0HF10"/>
<dbReference type="PROSITE" id="PS00107">
    <property type="entry name" value="PROTEIN_KINASE_ATP"/>
    <property type="match status" value="1"/>
</dbReference>
<evidence type="ECO:0000256" key="4">
    <source>
        <dbReference type="ARBA" id="ARBA00010817"/>
    </source>
</evidence>
<dbReference type="GO" id="GO:0001402">
    <property type="term" value="P:signal transduction involved in filamentous growth"/>
    <property type="evidence" value="ECO:0007669"/>
    <property type="project" value="UniProtKB-ARBA"/>
</dbReference>
<keyword evidence="10 18" id="KW-0547">Nucleotide-binding</keyword>
<comment type="similarity">
    <text evidence="3">Belongs to the protein kinase superfamily. STE Ser/Thr protein kinase family. STE20 subfamily.</text>
</comment>
<feature type="compositionally biased region" description="Low complexity" evidence="19">
    <location>
        <begin position="454"/>
        <end position="484"/>
    </location>
</feature>
<feature type="region of interest" description="Disordered" evidence="19">
    <location>
        <begin position="366"/>
        <end position="407"/>
    </location>
</feature>
<evidence type="ECO:0000256" key="3">
    <source>
        <dbReference type="ARBA" id="ARBA00008874"/>
    </source>
</evidence>
<dbReference type="PANTHER" id="PTHR45832:SF22">
    <property type="entry name" value="SERINE_THREONINE-PROTEIN KINASE SAMKA-RELATED"/>
    <property type="match status" value="1"/>
</dbReference>
<evidence type="ECO:0000256" key="2">
    <source>
        <dbReference type="ARBA" id="ARBA00004496"/>
    </source>
</evidence>
<dbReference type="InterPro" id="IPR008271">
    <property type="entry name" value="Ser/Thr_kinase_AS"/>
</dbReference>
<dbReference type="FunFam" id="1.10.510.10:FF:000011">
    <property type="entry name" value="Non-specific serine/threonine protein kinase"/>
    <property type="match status" value="1"/>
</dbReference>
<comment type="catalytic activity">
    <reaction evidence="16">
        <text>L-threonyl-[protein] + ATP = O-phospho-L-threonyl-[protein] + ADP + H(+)</text>
        <dbReference type="Rhea" id="RHEA:46608"/>
        <dbReference type="Rhea" id="RHEA-COMP:11060"/>
        <dbReference type="Rhea" id="RHEA-COMP:11605"/>
        <dbReference type="ChEBI" id="CHEBI:15378"/>
        <dbReference type="ChEBI" id="CHEBI:30013"/>
        <dbReference type="ChEBI" id="CHEBI:30616"/>
        <dbReference type="ChEBI" id="CHEBI:61977"/>
        <dbReference type="ChEBI" id="CHEBI:456216"/>
        <dbReference type="EC" id="2.7.11.1"/>
    </reaction>
</comment>
<keyword evidence="13 18" id="KW-0067">ATP-binding</keyword>
<dbReference type="Pfam" id="PF00069">
    <property type="entry name" value="Pkinase"/>
    <property type="match status" value="1"/>
</dbReference>
<evidence type="ECO:0000256" key="14">
    <source>
        <dbReference type="ARBA" id="ARBA00023204"/>
    </source>
</evidence>
<dbReference type="GO" id="GO:0106310">
    <property type="term" value="F:protein serine kinase activity"/>
    <property type="evidence" value="ECO:0007669"/>
    <property type="project" value="RHEA"/>
</dbReference>
<evidence type="ECO:0000259" key="21">
    <source>
        <dbReference type="PROSITE" id="PS50108"/>
    </source>
</evidence>
<evidence type="ECO:0000259" key="20">
    <source>
        <dbReference type="PROSITE" id="PS50011"/>
    </source>
</evidence>
<dbReference type="InterPro" id="IPR051931">
    <property type="entry name" value="PAK3-like"/>
</dbReference>